<proteinExistence type="predicted"/>
<sequence length="291" mass="31989">MRERLLKLFPAVGVAATWLCISCSHGSNSIKMKGSDTEVNLAVNLAEKFTEEDPDFSIAISGGGSGLGITSLLNGQADIANSSRPLSEKEQQQFKEKNIALKTVVFAEDATAFVVHKDLPIDEIEVEMLAEILSGNITNWSELTEANLPINIYGRQSSSGTHSFIKKKLAIEFSNAAKEMTGNAQIIEGVKADRTGIGYVGAGYVADDPVGSQGIKVLKIVERRGEKAISPLDQEAINQRNYFFQRPLYQFVLAESWDKVRPFIAFERSVVGKKLIEDHGYYILNNQSDEI</sequence>
<dbReference type="Gene3D" id="3.40.190.10">
    <property type="entry name" value="Periplasmic binding protein-like II"/>
    <property type="match status" value="2"/>
</dbReference>
<dbReference type="Proteomes" id="UP000606494">
    <property type="component" value="Unassembled WGS sequence"/>
</dbReference>
<dbReference type="Pfam" id="PF12849">
    <property type="entry name" value="PBP_like_2"/>
    <property type="match status" value="1"/>
</dbReference>
<dbReference type="PANTHER" id="PTHR30570">
    <property type="entry name" value="PERIPLASMIC PHOSPHATE BINDING COMPONENT OF PHOSPHATE ABC TRANSPORTER"/>
    <property type="match status" value="1"/>
</dbReference>
<organism evidence="3 4">
    <name type="scientific">Sphingobacterium arenae</name>
    <dbReference type="NCBI Taxonomy" id="1280598"/>
    <lineage>
        <taxon>Bacteria</taxon>
        <taxon>Pseudomonadati</taxon>
        <taxon>Bacteroidota</taxon>
        <taxon>Sphingobacteriia</taxon>
        <taxon>Sphingobacteriales</taxon>
        <taxon>Sphingobacteriaceae</taxon>
        <taxon>Sphingobacterium</taxon>
    </lineage>
</organism>
<dbReference type="PANTHER" id="PTHR30570:SF1">
    <property type="entry name" value="PHOSPHATE-BINDING PROTEIN PSTS"/>
    <property type="match status" value="1"/>
</dbReference>
<dbReference type="RefSeq" id="WP_190309351.1">
    <property type="nucleotide sequence ID" value="NZ_JACNYK010000002.1"/>
</dbReference>
<dbReference type="InterPro" id="IPR050811">
    <property type="entry name" value="Phosphate_ABC_transporter"/>
</dbReference>
<dbReference type="InterPro" id="IPR024370">
    <property type="entry name" value="PBP_domain"/>
</dbReference>
<evidence type="ECO:0000256" key="1">
    <source>
        <dbReference type="ARBA" id="ARBA00022729"/>
    </source>
</evidence>
<keyword evidence="1" id="KW-0732">Signal</keyword>
<dbReference type="EMBL" id="JACNYK010000002">
    <property type="protein sequence ID" value="MBD1426264.1"/>
    <property type="molecule type" value="Genomic_DNA"/>
</dbReference>
<protein>
    <submittedName>
        <fullName evidence="3">Substrate-binding domain-containing protein</fullName>
    </submittedName>
</protein>
<evidence type="ECO:0000259" key="2">
    <source>
        <dbReference type="Pfam" id="PF12849"/>
    </source>
</evidence>
<evidence type="ECO:0000313" key="4">
    <source>
        <dbReference type="Proteomes" id="UP000606494"/>
    </source>
</evidence>
<name>A0ABR7Y4M6_9SPHI</name>
<feature type="domain" description="PBP" evidence="2">
    <location>
        <begin position="27"/>
        <end position="249"/>
    </location>
</feature>
<evidence type="ECO:0000313" key="3">
    <source>
        <dbReference type="EMBL" id="MBD1426264.1"/>
    </source>
</evidence>
<gene>
    <name evidence="3" type="ORF">H8B17_11775</name>
</gene>
<reference evidence="3 4" key="1">
    <citation type="submission" date="2020-08" db="EMBL/GenBank/DDBJ databases">
        <title>Sphingobacterium sp. DN00404 isolated from aquaculture water.</title>
        <authorList>
            <person name="Zhang M."/>
        </authorList>
    </citation>
    <scope>NUCLEOTIDE SEQUENCE [LARGE SCALE GENOMIC DNA]</scope>
    <source>
        <strain evidence="3 4">KCTC 32294</strain>
    </source>
</reference>
<keyword evidence="4" id="KW-1185">Reference proteome</keyword>
<comment type="caution">
    <text evidence="3">The sequence shown here is derived from an EMBL/GenBank/DDBJ whole genome shotgun (WGS) entry which is preliminary data.</text>
</comment>
<dbReference type="SUPFAM" id="SSF53850">
    <property type="entry name" value="Periplasmic binding protein-like II"/>
    <property type="match status" value="1"/>
</dbReference>
<accession>A0ABR7Y4M6</accession>